<dbReference type="PROSITE" id="PS50303">
    <property type="entry name" value="PUM_HD"/>
    <property type="match status" value="1"/>
</dbReference>
<organism evidence="8 9">
    <name type="scientific">Arabidopsis arenosa</name>
    <name type="common">Sand rock-cress</name>
    <name type="synonym">Cardaminopsis arenosa</name>
    <dbReference type="NCBI Taxonomy" id="38785"/>
    <lineage>
        <taxon>Eukaryota</taxon>
        <taxon>Viridiplantae</taxon>
        <taxon>Streptophyta</taxon>
        <taxon>Embryophyta</taxon>
        <taxon>Tracheophyta</taxon>
        <taxon>Spermatophyta</taxon>
        <taxon>Magnoliopsida</taxon>
        <taxon>eudicotyledons</taxon>
        <taxon>Gunneridae</taxon>
        <taxon>Pentapetalae</taxon>
        <taxon>rosids</taxon>
        <taxon>malvids</taxon>
        <taxon>Brassicales</taxon>
        <taxon>Brassicaceae</taxon>
        <taxon>Camelineae</taxon>
        <taxon>Arabidopsis</taxon>
    </lineage>
</organism>
<evidence type="ECO:0000256" key="4">
    <source>
        <dbReference type="ARBA" id="ARBA00022845"/>
    </source>
</evidence>
<dbReference type="GO" id="GO:0003729">
    <property type="term" value="F:mRNA binding"/>
    <property type="evidence" value="ECO:0007669"/>
    <property type="project" value="TreeGrafter"/>
</dbReference>
<proteinExistence type="predicted"/>
<dbReference type="SUPFAM" id="SSF48371">
    <property type="entry name" value="ARM repeat"/>
    <property type="match status" value="1"/>
</dbReference>
<dbReference type="InterPro" id="IPR011989">
    <property type="entry name" value="ARM-like"/>
</dbReference>
<keyword evidence="9" id="KW-1185">Reference proteome</keyword>
<evidence type="ECO:0000256" key="2">
    <source>
        <dbReference type="ARBA" id="ARBA00022490"/>
    </source>
</evidence>
<keyword evidence="2" id="KW-0963">Cytoplasm</keyword>
<evidence type="ECO:0000256" key="6">
    <source>
        <dbReference type="PROSITE-ProRule" id="PRU00317"/>
    </source>
</evidence>
<accession>A0A8S1ZB58</accession>
<dbReference type="GO" id="GO:0006417">
    <property type="term" value="P:regulation of translation"/>
    <property type="evidence" value="ECO:0007669"/>
    <property type="project" value="UniProtKB-KW"/>
</dbReference>
<sequence>MTSSEEVDMHDFRRAFFRSDEVPKFANILALDLDLFVKIIRDEVGLSRFMKIFGISDDINTILLSPIMMRFDEIMTHERGYDLASQVLNVCNVHHKKLFCHITYRHLLVLSSDENGCIVLKKVITIADDFWKDEFLDLISQHAHSLSMYDLGISLIQHVLELDFTKKTTQDDARLHELMAEFDEALSASDIADDQLHKLASKLMLDSDLFVEFVTTRRGSLMIQIILGKSEEIDKVLLAAVKQRFIDVTTDFYGYRIMIRTINAFKKRGNLKVYDQILRLIGVHALYLTKDLDVGNSTVQRAINLHHQDCTTFIACGLQCHYIELSFLKHGSKIVEMLIDDRISMVPLVLIMIEIVKCDEDTLVRLANDEYGNNILKKTLELAKEHRDDFFGDLVDKLNPLLDSLRGSLGENIVAIIDSETETVKDRIVSQGNN</sequence>
<dbReference type="PANTHER" id="PTHR12537:SF173">
    <property type="entry name" value="PUMILIO HOMOLOG 26-RELATED"/>
    <property type="match status" value="1"/>
</dbReference>
<feature type="repeat" description="Pumilio" evidence="6">
    <location>
        <begin position="354"/>
        <end position="396"/>
    </location>
</feature>
<evidence type="ECO:0000313" key="8">
    <source>
        <dbReference type="EMBL" id="CAE5956288.1"/>
    </source>
</evidence>
<evidence type="ECO:0000259" key="7">
    <source>
        <dbReference type="PROSITE" id="PS50303"/>
    </source>
</evidence>
<protein>
    <recommendedName>
        <fullName evidence="7">PUM-HD domain-containing protein</fullName>
    </recommendedName>
</protein>
<keyword evidence="5" id="KW-0694">RNA-binding</keyword>
<dbReference type="SMART" id="SM00025">
    <property type="entry name" value="Pumilio"/>
    <property type="match status" value="3"/>
</dbReference>
<feature type="repeat" description="Pumilio" evidence="6">
    <location>
        <begin position="101"/>
        <end position="137"/>
    </location>
</feature>
<dbReference type="GO" id="GO:0005737">
    <property type="term" value="C:cytoplasm"/>
    <property type="evidence" value="ECO:0007669"/>
    <property type="project" value="UniProtKB-SubCell"/>
</dbReference>
<evidence type="ECO:0000256" key="3">
    <source>
        <dbReference type="ARBA" id="ARBA00022737"/>
    </source>
</evidence>
<dbReference type="Gene3D" id="1.25.10.10">
    <property type="entry name" value="Leucine-rich Repeat Variant"/>
    <property type="match status" value="2"/>
</dbReference>
<dbReference type="EMBL" id="LR999451">
    <property type="protein sequence ID" value="CAE5956288.1"/>
    <property type="molecule type" value="Genomic_DNA"/>
</dbReference>
<dbReference type="InterPro" id="IPR016024">
    <property type="entry name" value="ARM-type_fold"/>
</dbReference>
<keyword evidence="3" id="KW-0677">Repeat</keyword>
<evidence type="ECO:0000256" key="5">
    <source>
        <dbReference type="ARBA" id="ARBA00022884"/>
    </source>
</evidence>
<dbReference type="InterPro" id="IPR033133">
    <property type="entry name" value="PUM-HD"/>
</dbReference>
<keyword evidence="4" id="KW-0810">Translation regulation</keyword>
<reference evidence="8" key="1">
    <citation type="submission" date="2021-01" db="EMBL/GenBank/DDBJ databases">
        <authorList>
            <person name="Bezrukov I."/>
        </authorList>
    </citation>
    <scope>NUCLEOTIDE SEQUENCE</scope>
</reference>
<feature type="domain" description="PUM-HD" evidence="7">
    <location>
        <begin position="79"/>
        <end position="421"/>
    </location>
</feature>
<dbReference type="Proteomes" id="UP000682877">
    <property type="component" value="Chromosome 1"/>
</dbReference>
<evidence type="ECO:0000313" key="9">
    <source>
        <dbReference type="Proteomes" id="UP000682877"/>
    </source>
</evidence>
<gene>
    <name evidence="8" type="ORF">AARE701A_LOCUS72</name>
</gene>
<dbReference type="PANTHER" id="PTHR12537">
    <property type="entry name" value="RNA BINDING PROTEIN PUMILIO-RELATED"/>
    <property type="match status" value="1"/>
</dbReference>
<comment type="subcellular location">
    <subcellularLocation>
        <location evidence="1">Cytoplasm</location>
    </subcellularLocation>
</comment>
<dbReference type="AlphaFoldDB" id="A0A8S1ZB58"/>
<name>A0A8S1ZB58_ARAAE</name>
<dbReference type="PROSITE" id="PS50302">
    <property type="entry name" value="PUM"/>
    <property type="match status" value="2"/>
</dbReference>
<evidence type="ECO:0000256" key="1">
    <source>
        <dbReference type="ARBA" id="ARBA00004496"/>
    </source>
</evidence>
<dbReference type="InterPro" id="IPR001313">
    <property type="entry name" value="Pumilio_RNA-bd_rpt"/>
</dbReference>